<evidence type="ECO:0000259" key="2">
    <source>
        <dbReference type="Pfam" id="PF20515"/>
    </source>
</evidence>
<dbReference type="OrthoDB" id="2499742at2759"/>
<dbReference type="InterPro" id="IPR046798">
    <property type="entry name" value="2OG-FeII_Oxy_6"/>
</dbReference>
<name>A0A0L6UFW4_9BASI</name>
<sequence length="127" mass="14542">MVNSLKNPLALLRSHSPNIFFNPLHTDSEEISPFAFFLFLPTCYSDEMLVDGSEYDVTSSPFLFPDHKFGIDFDHQHGIVKMIWQANKYTHCVLCLILLVKIFANLGCLFKSIVLLPCLYSLSKRLL</sequence>
<dbReference type="Proteomes" id="UP000037035">
    <property type="component" value="Unassembled WGS sequence"/>
</dbReference>
<organism evidence="3 4">
    <name type="scientific">Puccinia sorghi</name>
    <dbReference type="NCBI Taxonomy" id="27349"/>
    <lineage>
        <taxon>Eukaryota</taxon>
        <taxon>Fungi</taxon>
        <taxon>Dikarya</taxon>
        <taxon>Basidiomycota</taxon>
        <taxon>Pucciniomycotina</taxon>
        <taxon>Pucciniomycetes</taxon>
        <taxon>Pucciniales</taxon>
        <taxon>Pucciniaceae</taxon>
        <taxon>Puccinia</taxon>
    </lineage>
</organism>
<reference evidence="3 4" key="1">
    <citation type="submission" date="2015-08" db="EMBL/GenBank/DDBJ databases">
        <title>Next Generation Sequencing and Analysis of the Genome of Puccinia sorghi L Schw, the Causal Agent of Maize Common Rust.</title>
        <authorList>
            <person name="Rochi L."/>
            <person name="Burguener G."/>
            <person name="Darino M."/>
            <person name="Turjanski A."/>
            <person name="Kreff E."/>
            <person name="Dieguez M.J."/>
            <person name="Sacco F."/>
        </authorList>
    </citation>
    <scope>NUCLEOTIDE SEQUENCE [LARGE SCALE GENOMIC DNA]</scope>
    <source>
        <strain evidence="3 4">RO10H11247</strain>
    </source>
</reference>
<keyword evidence="1" id="KW-0812">Transmembrane</keyword>
<proteinExistence type="predicted"/>
<feature type="domain" description="Tet-like 2OG-Fe(II) oxygenase" evidence="2">
    <location>
        <begin position="20"/>
        <end position="94"/>
    </location>
</feature>
<feature type="transmembrane region" description="Helical" evidence="1">
    <location>
        <begin position="92"/>
        <end position="122"/>
    </location>
</feature>
<keyword evidence="1" id="KW-1133">Transmembrane helix</keyword>
<gene>
    <name evidence="3" type="ORF">VP01_6410g1</name>
</gene>
<dbReference type="AlphaFoldDB" id="A0A0L6UFW4"/>
<protein>
    <recommendedName>
        <fullName evidence="2">Tet-like 2OG-Fe(II) oxygenase domain-containing protein</fullName>
    </recommendedName>
</protein>
<evidence type="ECO:0000313" key="4">
    <source>
        <dbReference type="Proteomes" id="UP000037035"/>
    </source>
</evidence>
<accession>A0A0L6UFW4</accession>
<comment type="caution">
    <text evidence="3">The sequence shown here is derived from an EMBL/GenBank/DDBJ whole genome shotgun (WGS) entry which is preliminary data.</text>
</comment>
<evidence type="ECO:0000256" key="1">
    <source>
        <dbReference type="SAM" id="Phobius"/>
    </source>
</evidence>
<evidence type="ECO:0000313" key="3">
    <source>
        <dbReference type="EMBL" id="KNZ47411.1"/>
    </source>
</evidence>
<dbReference type="Pfam" id="PF20515">
    <property type="entry name" value="2OG-FeII_Oxy_6"/>
    <property type="match status" value="1"/>
</dbReference>
<dbReference type="EMBL" id="LAVV01011731">
    <property type="protein sequence ID" value="KNZ47411.1"/>
    <property type="molecule type" value="Genomic_DNA"/>
</dbReference>
<dbReference type="VEuPathDB" id="FungiDB:VP01_6410g1"/>
<keyword evidence="4" id="KW-1185">Reference proteome</keyword>
<keyword evidence="1" id="KW-0472">Membrane</keyword>